<dbReference type="GO" id="GO:0003824">
    <property type="term" value="F:catalytic activity"/>
    <property type="evidence" value="ECO:0007669"/>
    <property type="project" value="InterPro"/>
</dbReference>
<evidence type="ECO:0000256" key="1">
    <source>
        <dbReference type="ARBA" id="ARBA00001966"/>
    </source>
</evidence>
<evidence type="ECO:0000256" key="3">
    <source>
        <dbReference type="ARBA" id="ARBA00022691"/>
    </source>
</evidence>
<evidence type="ECO:0000256" key="2">
    <source>
        <dbReference type="ARBA" id="ARBA00022485"/>
    </source>
</evidence>
<feature type="region of interest" description="Disordered" evidence="7">
    <location>
        <begin position="602"/>
        <end position="647"/>
    </location>
</feature>
<dbReference type="Proteomes" id="UP000887566">
    <property type="component" value="Unplaced"/>
</dbReference>
<dbReference type="GO" id="GO:0046872">
    <property type="term" value="F:metal ion binding"/>
    <property type="evidence" value="ECO:0007669"/>
    <property type="project" value="UniProtKB-KW"/>
</dbReference>
<reference evidence="9" key="1">
    <citation type="submission" date="2022-11" db="UniProtKB">
        <authorList>
            <consortium name="WormBaseParasite"/>
        </authorList>
    </citation>
    <scope>IDENTIFICATION</scope>
</reference>
<dbReference type="WBParaSite" id="PSAMB.scaffold9013size5466.g32022.t1">
    <property type="protein sequence ID" value="PSAMB.scaffold9013size5466.g32022.t1"/>
    <property type="gene ID" value="PSAMB.scaffold9013size5466.g32022"/>
</dbReference>
<protein>
    <submittedName>
        <fullName evidence="9">C2H2-type domain-containing protein</fullName>
    </submittedName>
</protein>
<dbReference type="PROSITE" id="PS01305">
    <property type="entry name" value="MOAA_NIFB_PQQE"/>
    <property type="match status" value="1"/>
</dbReference>
<keyword evidence="3" id="KW-0949">S-adenosyl-L-methionine</keyword>
<feature type="compositionally biased region" description="Basic and acidic residues" evidence="7">
    <location>
        <begin position="603"/>
        <end position="616"/>
    </location>
</feature>
<name>A0A914XJH7_9BILA</name>
<evidence type="ECO:0000313" key="8">
    <source>
        <dbReference type="Proteomes" id="UP000887566"/>
    </source>
</evidence>
<proteinExistence type="predicted"/>
<evidence type="ECO:0000313" key="9">
    <source>
        <dbReference type="WBParaSite" id="PSAMB.scaffold9013size5466.g32022.t1"/>
    </source>
</evidence>
<keyword evidence="5" id="KW-0408">Iron</keyword>
<evidence type="ECO:0000256" key="4">
    <source>
        <dbReference type="ARBA" id="ARBA00022723"/>
    </source>
</evidence>
<organism evidence="8 9">
    <name type="scientific">Plectus sambesii</name>
    <dbReference type="NCBI Taxonomy" id="2011161"/>
    <lineage>
        <taxon>Eukaryota</taxon>
        <taxon>Metazoa</taxon>
        <taxon>Ecdysozoa</taxon>
        <taxon>Nematoda</taxon>
        <taxon>Chromadorea</taxon>
        <taxon>Plectida</taxon>
        <taxon>Plectina</taxon>
        <taxon>Plectoidea</taxon>
        <taxon>Plectidae</taxon>
        <taxon>Plectus</taxon>
    </lineage>
</organism>
<keyword evidence="4" id="KW-0479">Metal-binding</keyword>
<keyword evidence="6" id="KW-0411">Iron-sulfur</keyword>
<evidence type="ECO:0000256" key="5">
    <source>
        <dbReference type="ARBA" id="ARBA00023004"/>
    </source>
</evidence>
<keyword evidence="8" id="KW-1185">Reference proteome</keyword>
<dbReference type="InterPro" id="IPR000385">
    <property type="entry name" value="MoaA_NifB_PqqE_Fe-S-bd_CS"/>
</dbReference>
<sequence length="647" mass="70966">MFNPIKGATARLVCNGVENSEVVCNRRPVALLPSLNTALSCIYCGRMMYPSAAKQAQHVMAHLIADQCPFQCQFCKVSLSIPDTDWRMIAHLETSHFEELISELRLVQEDSLDRAVSRFFASAVTQMAGRGLHIPRGRAVCCHLCREIIFISERLTVAKHIIAHLDPNEYLPDVTIYNCRACGDKPIGDRSVILDHIMLLPDHRDIPFDRLVNSEEARQLKTLIGQRIKDCFGARYIYGSLCLLRIAIPAAVANRPIGGCPIEQSTAPIRCEMNYAKSASPIRARKGKKSWVHSALGAPLSSASCSDSHSPLTCSSRAFVSYSRNQKKQLPCLTESSTSSLNSPSSYMSLIGPTKQTFVSMSEDDVEESTSPSVSSPSPILNQESVQDHESIAVVAKPLEAVNAEDIMGAGCFSPFDCVASSIAGTISDEPEIIGILPAQSDMQVYCSESTATLAHLDEVDSQENEVTILLTIQRAEAARQKAQRKQKFVGADDDFYADDVNLEWWDSKEASEAAERDAAIVGSDPKITTAVVDSSARSGQATSSSSGVSAEQLLAETILKERPQVAEPDHQVEMARVQISPEEQCFSSASLKNAHLHIQQKSCDREWTQKKRSPDETDPGAQPRMPFQKNAKERSLFPSPDIFHPA</sequence>
<evidence type="ECO:0000256" key="7">
    <source>
        <dbReference type="SAM" id="MobiDB-lite"/>
    </source>
</evidence>
<accession>A0A914XJH7</accession>
<dbReference type="AlphaFoldDB" id="A0A914XJH7"/>
<keyword evidence="2" id="KW-0004">4Fe-4S</keyword>
<evidence type="ECO:0000256" key="6">
    <source>
        <dbReference type="ARBA" id="ARBA00023014"/>
    </source>
</evidence>
<dbReference type="GO" id="GO:0051539">
    <property type="term" value="F:4 iron, 4 sulfur cluster binding"/>
    <property type="evidence" value="ECO:0007669"/>
    <property type="project" value="UniProtKB-KW"/>
</dbReference>
<comment type="cofactor">
    <cofactor evidence="1">
        <name>[4Fe-4S] cluster</name>
        <dbReference type="ChEBI" id="CHEBI:49883"/>
    </cofactor>
</comment>